<dbReference type="InterPro" id="IPR013128">
    <property type="entry name" value="Peptidase_C1A"/>
</dbReference>
<feature type="domain" description="Peptidase C1A papain C-terminal" evidence="2">
    <location>
        <begin position="83"/>
        <end position="300"/>
    </location>
</feature>
<dbReference type="PROSITE" id="PS00639">
    <property type="entry name" value="THIOL_PROTEASE_HIS"/>
    <property type="match status" value="1"/>
</dbReference>
<evidence type="ECO:0000256" key="1">
    <source>
        <dbReference type="SAM" id="SignalP"/>
    </source>
</evidence>
<dbReference type="EMBL" id="JH668303">
    <property type="protein sequence ID" value="KAG6443548.1"/>
    <property type="molecule type" value="Genomic_DNA"/>
</dbReference>
<dbReference type="GO" id="GO:0008234">
    <property type="term" value="F:cysteine-type peptidase activity"/>
    <property type="evidence" value="ECO:0007669"/>
    <property type="project" value="InterPro"/>
</dbReference>
<evidence type="ECO:0000313" key="3">
    <source>
        <dbReference type="EMBL" id="KAG6443548.1"/>
    </source>
</evidence>
<name>A0A921YQC0_MANSE</name>
<dbReference type="PROSITE" id="PS00139">
    <property type="entry name" value="THIOL_PROTEASE_CYS"/>
    <property type="match status" value="1"/>
</dbReference>
<dbReference type="InterPro" id="IPR000668">
    <property type="entry name" value="Peptidase_C1A_C"/>
</dbReference>
<gene>
    <name evidence="3" type="ORF">O3G_MSEX002905</name>
</gene>
<reference evidence="3" key="1">
    <citation type="journal article" date="2016" name="Insect Biochem. Mol. Biol.">
        <title>Multifaceted biological insights from a draft genome sequence of the tobacco hornworm moth, Manduca sexta.</title>
        <authorList>
            <person name="Kanost M.R."/>
            <person name="Arrese E.L."/>
            <person name="Cao X."/>
            <person name="Chen Y.R."/>
            <person name="Chellapilla S."/>
            <person name="Goldsmith M.R."/>
            <person name="Grosse-Wilde E."/>
            <person name="Heckel D.G."/>
            <person name="Herndon N."/>
            <person name="Jiang H."/>
            <person name="Papanicolaou A."/>
            <person name="Qu J."/>
            <person name="Soulages J.L."/>
            <person name="Vogel H."/>
            <person name="Walters J."/>
            <person name="Waterhouse R.M."/>
            <person name="Ahn S.J."/>
            <person name="Almeida F.C."/>
            <person name="An C."/>
            <person name="Aqrawi P."/>
            <person name="Bretschneider A."/>
            <person name="Bryant W.B."/>
            <person name="Bucks S."/>
            <person name="Chao H."/>
            <person name="Chevignon G."/>
            <person name="Christen J.M."/>
            <person name="Clarke D.F."/>
            <person name="Dittmer N.T."/>
            <person name="Ferguson L.C.F."/>
            <person name="Garavelou S."/>
            <person name="Gordon K.H.J."/>
            <person name="Gunaratna R.T."/>
            <person name="Han Y."/>
            <person name="Hauser F."/>
            <person name="He Y."/>
            <person name="Heidel-Fischer H."/>
            <person name="Hirsh A."/>
            <person name="Hu Y."/>
            <person name="Jiang H."/>
            <person name="Kalra D."/>
            <person name="Klinner C."/>
            <person name="Konig C."/>
            <person name="Kovar C."/>
            <person name="Kroll A.R."/>
            <person name="Kuwar S.S."/>
            <person name="Lee S.L."/>
            <person name="Lehman R."/>
            <person name="Li K."/>
            <person name="Li Z."/>
            <person name="Liang H."/>
            <person name="Lovelace S."/>
            <person name="Lu Z."/>
            <person name="Mansfield J.H."/>
            <person name="McCulloch K.J."/>
            <person name="Mathew T."/>
            <person name="Morton B."/>
            <person name="Muzny D.M."/>
            <person name="Neunemann D."/>
            <person name="Ongeri F."/>
            <person name="Pauchet Y."/>
            <person name="Pu L.L."/>
            <person name="Pyrousis I."/>
            <person name="Rao X.J."/>
            <person name="Redding A."/>
            <person name="Roesel C."/>
            <person name="Sanchez-Gracia A."/>
            <person name="Schaack S."/>
            <person name="Shukla A."/>
            <person name="Tetreau G."/>
            <person name="Wang Y."/>
            <person name="Xiong G.H."/>
            <person name="Traut W."/>
            <person name="Walsh T.K."/>
            <person name="Worley K.C."/>
            <person name="Wu D."/>
            <person name="Wu W."/>
            <person name="Wu Y.Q."/>
            <person name="Zhang X."/>
            <person name="Zou Z."/>
            <person name="Zucker H."/>
            <person name="Briscoe A.D."/>
            <person name="Burmester T."/>
            <person name="Clem R.J."/>
            <person name="Feyereisen R."/>
            <person name="Grimmelikhuijzen C.J.P."/>
            <person name="Hamodrakas S.J."/>
            <person name="Hansson B.S."/>
            <person name="Huguet E."/>
            <person name="Jermiin L.S."/>
            <person name="Lan Q."/>
            <person name="Lehman H.K."/>
            <person name="Lorenzen M."/>
            <person name="Merzendorfer H."/>
            <person name="Michalopoulos I."/>
            <person name="Morton D.B."/>
            <person name="Muthukrishnan S."/>
            <person name="Oakeshott J.G."/>
            <person name="Palmer W."/>
            <person name="Park Y."/>
            <person name="Passarelli A.L."/>
            <person name="Rozas J."/>
            <person name="Schwartz L.M."/>
            <person name="Smith W."/>
            <person name="Southgate A."/>
            <person name="Vilcinskas A."/>
            <person name="Vogt R."/>
            <person name="Wang P."/>
            <person name="Werren J."/>
            <person name="Yu X.Q."/>
            <person name="Zhou J.J."/>
            <person name="Brown S.J."/>
            <person name="Scherer S.E."/>
            <person name="Richards S."/>
            <person name="Blissard G.W."/>
        </authorList>
    </citation>
    <scope>NUCLEOTIDE SEQUENCE</scope>
</reference>
<feature type="signal peptide" evidence="1">
    <location>
        <begin position="1"/>
        <end position="16"/>
    </location>
</feature>
<dbReference type="EMBL" id="JH668303">
    <property type="protein sequence ID" value="KAG6443549.1"/>
    <property type="molecule type" value="Genomic_DNA"/>
</dbReference>
<protein>
    <recommendedName>
        <fullName evidence="2">Peptidase C1A papain C-terminal domain-containing protein</fullName>
    </recommendedName>
</protein>
<dbReference type="Proteomes" id="UP000791440">
    <property type="component" value="Unassembled WGS sequence"/>
</dbReference>
<keyword evidence="4" id="KW-1185">Reference proteome</keyword>
<evidence type="ECO:0000259" key="2">
    <source>
        <dbReference type="SMART" id="SM00645"/>
    </source>
</evidence>
<feature type="chain" id="PRO_5038276305" description="Peptidase C1A papain C-terminal domain-containing protein" evidence="1">
    <location>
        <begin position="17"/>
        <end position="303"/>
    </location>
</feature>
<dbReference type="Pfam" id="PF00112">
    <property type="entry name" value="Peptidase_C1"/>
    <property type="match status" value="1"/>
</dbReference>
<dbReference type="AlphaFoldDB" id="A0A921YQC0"/>
<organism evidence="3 4">
    <name type="scientific">Manduca sexta</name>
    <name type="common">Tobacco hawkmoth</name>
    <name type="synonym">Tobacco hornworm</name>
    <dbReference type="NCBI Taxonomy" id="7130"/>
    <lineage>
        <taxon>Eukaryota</taxon>
        <taxon>Metazoa</taxon>
        <taxon>Ecdysozoa</taxon>
        <taxon>Arthropoda</taxon>
        <taxon>Hexapoda</taxon>
        <taxon>Insecta</taxon>
        <taxon>Pterygota</taxon>
        <taxon>Neoptera</taxon>
        <taxon>Endopterygota</taxon>
        <taxon>Lepidoptera</taxon>
        <taxon>Glossata</taxon>
        <taxon>Ditrysia</taxon>
        <taxon>Bombycoidea</taxon>
        <taxon>Sphingidae</taxon>
        <taxon>Sphinginae</taxon>
        <taxon>Sphingini</taxon>
        <taxon>Manduca</taxon>
    </lineage>
</organism>
<reference evidence="3" key="2">
    <citation type="submission" date="2020-12" db="EMBL/GenBank/DDBJ databases">
        <authorList>
            <person name="Kanost M."/>
        </authorList>
    </citation>
    <scope>NUCLEOTIDE SEQUENCE</scope>
</reference>
<dbReference type="CDD" id="cd02620">
    <property type="entry name" value="Peptidase_C1A_CathepsinB"/>
    <property type="match status" value="1"/>
</dbReference>
<proteinExistence type="predicted"/>
<sequence>MLRVLLLMALARLSVSTFDPELHEKYLQLPRHQFIEHFNKQNFSWKITNYPHLENIDLNCDTTDESIQDLEIKSHDPKIYSQLPDNFDPREHWDDCPTIKEIYDQGFCGSCWAFASVTLASDRTCIRKGLVVRLSEQDLTCVKPICFGGSSTDALGFWKDKGLVTLECRPYDISKHDVCEEKCIDSNIDYAKDKHFAEEIYAVSSNDNDIRAELFTNGPVYAGFDVYGDFQHYTSGVYEHQFGTYLGRHGVRVLGYGIENGIDFWMVANSWGSSWGENGFFKIKRHQELLGFEEKMYTGLAKS</sequence>
<dbReference type="GO" id="GO:0006508">
    <property type="term" value="P:proteolysis"/>
    <property type="evidence" value="ECO:0007669"/>
    <property type="project" value="InterPro"/>
</dbReference>
<accession>A0A921YQC0</accession>
<dbReference type="InterPro" id="IPR000169">
    <property type="entry name" value="Pept_cys_AS"/>
</dbReference>
<dbReference type="PANTHER" id="PTHR12411">
    <property type="entry name" value="CYSTEINE PROTEASE FAMILY C1-RELATED"/>
    <property type="match status" value="1"/>
</dbReference>
<comment type="caution">
    <text evidence="3">The sequence shown here is derived from an EMBL/GenBank/DDBJ whole genome shotgun (WGS) entry which is preliminary data.</text>
</comment>
<dbReference type="InterPro" id="IPR025660">
    <property type="entry name" value="Pept_his_AS"/>
</dbReference>
<evidence type="ECO:0000313" key="4">
    <source>
        <dbReference type="Proteomes" id="UP000791440"/>
    </source>
</evidence>
<dbReference type="SMART" id="SM00645">
    <property type="entry name" value="Pept_C1"/>
    <property type="match status" value="1"/>
</dbReference>
<keyword evidence="1" id="KW-0732">Signal</keyword>